<evidence type="ECO:0000313" key="2">
    <source>
        <dbReference type="EnsemblMetazoa" id="AMAM011379-PA"/>
    </source>
</evidence>
<dbReference type="VEuPathDB" id="VectorBase:AMAM011379"/>
<evidence type="ECO:0000256" key="1">
    <source>
        <dbReference type="SAM" id="SignalP"/>
    </source>
</evidence>
<proteinExistence type="predicted"/>
<reference evidence="2" key="2">
    <citation type="submission" date="2020-05" db="UniProtKB">
        <authorList>
            <consortium name="EnsemblMetazoa"/>
        </authorList>
    </citation>
    <scope>IDENTIFICATION</scope>
    <source>
        <strain evidence="2">maculatus3</strain>
    </source>
</reference>
<reference evidence="3" key="1">
    <citation type="submission" date="2013-09" db="EMBL/GenBank/DDBJ databases">
        <title>The Genome Sequence of Anopheles maculatus species B.</title>
        <authorList>
            <consortium name="The Broad Institute Genomics Platform"/>
            <person name="Neafsey D.E."/>
            <person name="Besansky N."/>
            <person name="Howell P."/>
            <person name="Walton C."/>
            <person name="Young S.K."/>
            <person name="Zeng Q."/>
            <person name="Gargeya S."/>
            <person name="Fitzgerald M."/>
            <person name="Haas B."/>
            <person name="Abouelleil A."/>
            <person name="Allen A.W."/>
            <person name="Alvarado L."/>
            <person name="Arachchi H.M."/>
            <person name="Berlin A.M."/>
            <person name="Chapman S.B."/>
            <person name="Gainer-Dewar J."/>
            <person name="Goldberg J."/>
            <person name="Griggs A."/>
            <person name="Gujja S."/>
            <person name="Hansen M."/>
            <person name="Howarth C."/>
            <person name="Imamovic A."/>
            <person name="Ireland A."/>
            <person name="Larimer J."/>
            <person name="McCowan C."/>
            <person name="Murphy C."/>
            <person name="Pearson M."/>
            <person name="Poon T.W."/>
            <person name="Priest M."/>
            <person name="Roberts A."/>
            <person name="Saif S."/>
            <person name="Shea T."/>
            <person name="Sisk P."/>
            <person name="Sykes S."/>
            <person name="Wortman J."/>
            <person name="Nusbaum C."/>
            <person name="Birren B."/>
        </authorList>
    </citation>
    <scope>NUCLEOTIDE SEQUENCE [LARGE SCALE GENOMIC DNA]</scope>
    <source>
        <strain evidence="3">maculatus3</strain>
    </source>
</reference>
<dbReference type="Proteomes" id="UP000075901">
    <property type="component" value="Unassembled WGS sequence"/>
</dbReference>
<name>A0A182SQH7_9DIPT</name>
<feature type="signal peptide" evidence="1">
    <location>
        <begin position="1"/>
        <end position="20"/>
    </location>
</feature>
<keyword evidence="3" id="KW-1185">Reference proteome</keyword>
<organism evidence="2 3">
    <name type="scientific">Anopheles maculatus</name>
    <dbReference type="NCBI Taxonomy" id="74869"/>
    <lineage>
        <taxon>Eukaryota</taxon>
        <taxon>Metazoa</taxon>
        <taxon>Ecdysozoa</taxon>
        <taxon>Arthropoda</taxon>
        <taxon>Hexapoda</taxon>
        <taxon>Insecta</taxon>
        <taxon>Pterygota</taxon>
        <taxon>Neoptera</taxon>
        <taxon>Endopterygota</taxon>
        <taxon>Diptera</taxon>
        <taxon>Nematocera</taxon>
        <taxon>Culicoidea</taxon>
        <taxon>Culicidae</taxon>
        <taxon>Anophelinae</taxon>
        <taxon>Anopheles</taxon>
        <taxon>Anopheles maculatus group</taxon>
    </lineage>
</organism>
<keyword evidence="1" id="KW-0732">Signal</keyword>
<accession>A0A182SQH7</accession>
<evidence type="ECO:0000313" key="3">
    <source>
        <dbReference type="Proteomes" id="UP000075901"/>
    </source>
</evidence>
<sequence length="115" mass="13065">MKRSTLIAFAVLLLASITVGEQLSLDQIREEVLQRIQAANTTVPASTKGAGGKNLQSYRIIDPYMIADLLTGMIYIYSTILYNYPDFVQYDFADLRLLGVRYVPQRVELNYVKRV</sequence>
<feature type="chain" id="PRO_5008136018" evidence="1">
    <location>
        <begin position="21"/>
        <end position="115"/>
    </location>
</feature>
<protein>
    <submittedName>
        <fullName evidence="2">Uncharacterized protein</fullName>
    </submittedName>
</protein>
<dbReference type="AlphaFoldDB" id="A0A182SQH7"/>
<dbReference type="EnsemblMetazoa" id="AMAM011379-RA">
    <property type="protein sequence ID" value="AMAM011379-PA"/>
    <property type="gene ID" value="AMAM011379"/>
</dbReference>